<feature type="chain" id="PRO_5007999831" description="Secreted protein" evidence="2">
    <location>
        <begin position="30"/>
        <end position="86"/>
    </location>
</feature>
<evidence type="ECO:0000313" key="3">
    <source>
        <dbReference type="EMBL" id="ANE04153.1"/>
    </source>
</evidence>
<gene>
    <name evidence="3" type="ORF">ccrud_07985</name>
</gene>
<organism evidence="3 4">
    <name type="scientific">Corynebacterium crudilactis</name>
    <dbReference type="NCBI Taxonomy" id="1652495"/>
    <lineage>
        <taxon>Bacteria</taxon>
        <taxon>Bacillati</taxon>
        <taxon>Actinomycetota</taxon>
        <taxon>Actinomycetes</taxon>
        <taxon>Mycobacteriales</taxon>
        <taxon>Corynebacteriaceae</taxon>
        <taxon>Corynebacterium</taxon>
    </lineage>
</organism>
<dbReference type="EMBL" id="CP015622">
    <property type="protein sequence ID" value="ANE04153.1"/>
    <property type="molecule type" value="Genomic_DNA"/>
</dbReference>
<reference evidence="3 4" key="1">
    <citation type="submission" date="2016-05" db="EMBL/GenBank/DDBJ databases">
        <title>Complete genome sequence of Corynebacterium crudilactis, a new Corynebacterium species isolated from raw cow's milk.</title>
        <authorList>
            <person name="Christian R."/>
            <person name="Zimmermann J."/>
            <person name="Lipski A."/>
            <person name="Kalinowski J."/>
        </authorList>
    </citation>
    <scope>NUCLEOTIDE SEQUENCE [LARGE SCALE GENOMIC DNA]</scope>
    <source>
        <strain evidence="3 4">JZ16</strain>
    </source>
</reference>
<proteinExistence type="predicted"/>
<evidence type="ECO:0000313" key="4">
    <source>
        <dbReference type="Proteomes" id="UP000076929"/>
    </source>
</evidence>
<evidence type="ECO:0000256" key="2">
    <source>
        <dbReference type="SAM" id="SignalP"/>
    </source>
</evidence>
<dbReference type="RefSeq" id="WP_066565948.1">
    <property type="nucleotide sequence ID" value="NZ_CP015622.1"/>
</dbReference>
<evidence type="ECO:0000256" key="1">
    <source>
        <dbReference type="SAM" id="Phobius"/>
    </source>
</evidence>
<keyword evidence="1" id="KW-0472">Membrane</keyword>
<protein>
    <recommendedName>
        <fullName evidence="5">Secreted protein</fullName>
    </recommendedName>
</protein>
<keyword evidence="2" id="KW-0732">Signal</keyword>
<accession>A0A172QTY4</accession>
<dbReference type="AlphaFoldDB" id="A0A172QTY4"/>
<evidence type="ECO:0008006" key="5">
    <source>
        <dbReference type="Google" id="ProtNLM"/>
    </source>
</evidence>
<keyword evidence="1" id="KW-0812">Transmembrane</keyword>
<name>A0A172QTY4_9CORY</name>
<sequence>MKLFSRTSLVALGTAATMAAATLSAPAQAEEVAPAAQVTYLAASDDNSSSSIDVDNISDYVLIVTGVVGILSAALTFATAFERSMK</sequence>
<dbReference type="Proteomes" id="UP000076929">
    <property type="component" value="Chromosome"/>
</dbReference>
<feature type="signal peptide" evidence="2">
    <location>
        <begin position="1"/>
        <end position="29"/>
    </location>
</feature>
<feature type="transmembrane region" description="Helical" evidence="1">
    <location>
        <begin position="60"/>
        <end position="81"/>
    </location>
</feature>
<keyword evidence="4" id="KW-1185">Reference proteome</keyword>
<dbReference type="KEGG" id="ccjz:ccrud_07985"/>
<keyword evidence="1" id="KW-1133">Transmembrane helix</keyword>